<comment type="caution">
    <text evidence="1">The sequence shown here is derived from an EMBL/GenBank/DDBJ whole genome shotgun (WGS) entry which is preliminary data.</text>
</comment>
<dbReference type="Proteomes" id="UP000051660">
    <property type="component" value="Unassembled WGS sequence"/>
</dbReference>
<dbReference type="OrthoDB" id="8141052at2"/>
<proteinExistence type="predicted"/>
<organism evidence="1 2">
    <name type="scientific">Bradyrhizobium lablabi</name>
    <dbReference type="NCBI Taxonomy" id="722472"/>
    <lineage>
        <taxon>Bacteria</taxon>
        <taxon>Pseudomonadati</taxon>
        <taxon>Pseudomonadota</taxon>
        <taxon>Alphaproteobacteria</taxon>
        <taxon>Hyphomicrobiales</taxon>
        <taxon>Nitrobacteraceae</taxon>
        <taxon>Bradyrhizobium</taxon>
    </lineage>
</organism>
<name>A0A0R3MEU1_9BRAD</name>
<evidence type="ECO:0000313" key="1">
    <source>
        <dbReference type="EMBL" id="KRR16141.1"/>
    </source>
</evidence>
<protein>
    <submittedName>
        <fullName evidence="1">Uncharacterized protein</fullName>
    </submittedName>
</protein>
<gene>
    <name evidence="1" type="ORF">CQ14_24180</name>
</gene>
<accession>A0A0R3MEU1</accession>
<dbReference type="AlphaFoldDB" id="A0A0R3MEU1"/>
<sequence>MPIFKYFTVVGSTLLVFLFVSNAYLTDDESNLRFDGSLYESALYAPRVEEIQTTAELRFTRDVTPAIRVREVFAVFVPNERRRGKRYS</sequence>
<reference evidence="1 2" key="1">
    <citation type="submission" date="2014-03" db="EMBL/GenBank/DDBJ databases">
        <title>Bradyrhizobium valentinum sp. nov., isolated from effective nodules of Lupinus mariae-josephae, a lupine endemic of basic-lime soils in Eastern Spain.</title>
        <authorList>
            <person name="Duran D."/>
            <person name="Rey L."/>
            <person name="Navarro A."/>
            <person name="Busquets A."/>
            <person name="Imperial J."/>
            <person name="Ruiz-Argueso T."/>
        </authorList>
    </citation>
    <scope>NUCLEOTIDE SEQUENCE [LARGE SCALE GENOMIC DNA]</scope>
    <source>
        <strain evidence="1 2">CCBAU 23086</strain>
    </source>
</reference>
<evidence type="ECO:0000313" key="2">
    <source>
        <dbReference type="Proteomes" id="UP000051660"/>
    </source>
</evidence>
<dbReference type="EMBL" id="LLYB01000131">
    <property type="protein sequence ID" value="KRR16141.1"/>
    <property type="molecule type" value="Genomic_DNA"/>
</dbReference>
<dbReference type="RefSeq" id="WP_057863074.1">
    <property type="nucleotide sequence ID" value="NZ_LLYB01000131.1"/>
</dbReference>